<evidence type="ECO:0000256" key="7">
    <source>
        <dbReference type="ARBA" id="ARBA00023136"/>
    </source>
</evidence>
<evidence type="ECO:0000256" key="6">
    <source>
        <dbReference type="ARBA" id="ARBA00022989"/>
    </source>
</evidence>
<evidence type="ECO:0000256" key="8">
    <source>
        <dbReference type="RuleBase" id="RU363032"/>
    </source>
</evidence>
<feature type="domain" description="ABC transmembrane type-1" evidence="9">
    <location>
        <begin position="75"/>
        <end position="281"/>
    </location>
</feature>
<dbReference type="Gene3D" id="1.10.3720.10">
    <property type="entry name" value="MetI-like"/>
    <property type="match status" value="1"/>
</dbReference>
<evidence type="ECO:0000259" key="9">
    <source>
        <dbReference type="PROSITE" id="PS50928"/>
    </source>
</evidence>
<evidence type="ECO:0000313" key="11">
    <source>
        <dbReference type="Proteomes" id="UP001185927"/>
    </source>
</evidence>
<dbReference type="InterPro" id="IPR000515">
    <property type="entry name" value="MetI-like"/>
</dbReference>
<dbReference type="PANTHER" id="PTHR30614">
    <property type="entry name" value="MEMBRANE COMPONENT OF AMINO ACID ABC TRANSPORTER"/>
    <property type="match status" value="1"/>
</dbReference>
<dbReference type="PROSITE" id="PS50928">
    <property type="entry name" value="ABC_TM1"/>
    <property type="match status" value="1"/>
</dbReference>
<feature type="transmembrane region" description="Helical" evidence="8">
    <location>
        <begin position="73"/>
        <end position="97"/>
    </location>
</feature>
<dbReference type="Pfam" id="PF00528">
    <property type="entry name" value="BPD_transp_1"/>
    <property type="match status" value="1"/>
</dbReference>
<dbReference type="InterPro" id="IPR035906">
    <property type="entry name" value="MetI-like_sf"/>
</dbReference>
<feature type="transmembrane region" description="Helical" evidence="8">
    <location>
        <begin position="151"/>
        <end position="172"/>
    </location>
</feature>
<keyword evidence="3" id="KW-1003">Cell membrane</keyword>
<dbReference type="InterPro" id="IPR010065">
    <property type="entry name" value="AA_ABC_transptr_permease_3TM"/>
</dbReference>
<accession>A0ABU4BVP7</accession>
<evidence type="ECO:0000256" key="2">
    <source>
        <dbReference type="ARBA" id="ARBA00022448"/>
    </source>
</evidence>
<dbReference type="PANTHER" id="PTHR30614:SF0">
    <property type="entry name" value="L-CYSTINE TRANSPORT SYSTEM PERMEASE PROTEIN TCYL"/>
    <property type="match status" value="1"/>
</dbReference>
<dbReference type="Proteomes" id="UP001185927">
    <property type="component" value="Unassembled WGS sequence"/>
</dbReference>
<name>A0ABU4BVP7_RHOGO</name>
<keyword evidence="2 8" id="KW-0813">Transport</keyword>
<feature type="transmembrane region" description="Helical" evidence="8">
    <location>
        <begin position="259"/>
        <end position="284"/>
    </location>
</feature>
<keyword evidence="6 8" id="KW-1133">Transmembrane helix</keyword>
<feature type="transmembrane region" description="Helical" evidence="8">
    <location>
        <begin position="34"/>
        <end position="53"/>
    </location>
</feature>
<dbReference type="EMBL" id="JAWLKB010000006">
    <property type="protein sequence ID" value="MDV6268300.1"/>
    <property type="molecule type" value="Genomic_DNA"/>
</dbReference>
<keyword evidence="7 8" id="KW-0472">Membrane</keyword>
<keyword evidence="5" id="KW-0029">Amino-acid transport</keyword>
<protein>
    <submittedName>
        <fullName evidence="10">Amino acid ABC transporter permease</fullName>
    </submittedName>
</protein>
<dbReference type="NCBIfam" id="TIGR01726">
    <property type="entry name" value="HEQRo_perm_3TM"/>
    <property type="match status" value="1"/>
</dbReference>
<comment type="similarity">
    <text evidence="8">Belongs to the binding-protein-dependent transport system permease family.</text>
</comment>
<gene>
    <name evidence="10" type="ORF">R3Q16_16945</name>
</gene>
<organism evidence="10 11">
    <name type="scientific">Rhodococcus globerulus</name>
    <dbReference type="NCBI Taxonomy" id="33008"/>
    <lineage>
        <taxon>Bacteria</taxon>
        <taxon>Bacillati</taxon>
        <taxon>Actinomycetota</taxon>
        <taxon>Actinomycetes</taxon>
        <taxon>Mycobacteriales</taxon>
        <taxon>Nocardiaceae</taxon>
        <taxon>Rhodococcus</taxon>
    </lineage>
</organism>
<evidence type="ECO:0000256" key="5">
    <source>
        <dbReference type="ARBA" id="ARBA00022970"/>
    </source>
</evidence>
<keyword evidence="4 8" id="KW-0812">Transmembrane</keyword>
<feature type="transmembrane region" description="Helical" evidence="8">
    <location>
        <begin position="227"/>
        <end position="247"/>
    </location>
</feature>
<sequence>MSAPTEIRPEKSVAEPRLSDSELVVARTWHPFQWVVSAIVLILLAQFIHGLVVNPGWDWPTFAQYFTAKSVLAALWVTIKLTLWGTILGFGLGVVLALGRLSNNPVLQVIAWTYIWAFRSIPLIVQLLFWFNITYLYQTLSLGIPFGPEFFTFQTSGVIGGFTAAVIGLALHQAAYSAEIIRSGIISVDHGQIEAAHSLGIPRRRQFFKIILPQAMRAILPNAANEVIGLFKGTSIVSTMAIAELFYQVQVIFGRNGRVVPLLMVATLWYIILTTLLSIGQYYVERHYARGSARALPLTPLQKARNKFNEIRDARLDIPRGATR</sequence>
<feature type="transmembrane region" description="Helical" evidence="8">
    <location>
        <begin position="109"/>
        <end position="131"/>
    </location>
</feature>
<evidence type="ECO:0000256" key="4">
    <source>
        <dbReference type="ARBA" id="ARBA00022692"/>
    </source>
</evidence>
<keyword evidence="11" id="KW-1185">Reference proteome</keyword>
<comment type="subcellular location">
    <subcellularLocation>
        <location evidence="1 8">Cell membrane</location>
        <topology evidence="1 8">Multi-pass membrane protein</topology>
    </subcellularLocation>
</comment>
<reference evidence="10 11" key="1">
    <citation type="submission" date="2023-10" db="EMBL/GenBank/DDBJ databases">
        <title>Development of a sustainable strategy for remediation of hydrocarbon-contaminated territories based on the waste exchange concept.</title>
        <authorList>
            <person name="Krivoruchko A."/>
        </authorList>
    </citation>
    <scope>NUCLEOTIDE SEQUENCE [LARGE SCALE GENOMIC DNA]</scope>
    <source>
        <strain evidence="10 11">IEGM 1203</strain>
    </source>
</reference>
<dbReference type="CDD" id="cd06261">
    <property type="entry name" value="TM_PBP2"/>
    <property type="match status" value="1"/>
</dbReference>
<dbReference type="InterPro" id="IPR043429">
    <property type="entry name" value="ArtM/GltK/GlnP/TcyL/YhdX-like"/>
</dbReference>
<dbReference type="RefSeq" id="WP_317542479.1">
    <property type="nucleotide sequence ID" value="NZ_JAWLKB010000006.1"/>
</dbReference>
<dbReference type="SUPFAM" id="SSF161098">
    <property type="entry name" value="MetI-like"/>
    <property type="match status" value="1"/>
</dbReference>
<evidence type="ECO:0000256" key="1">
    <source>
        <dbReference type="ARBA" id="ARBA00004651"/>
    </source>
</evidence>
<comment type="caution">
    <text evidence="10">The sequence shown here is derived from an EMBL/GenBank/DDBJ whole genome shotgun (WGS) entry which is preliminary data.</text>
</comment>
<evidence type="ECO:0000256" key="3">
    <source>
        <dbReference type="ARBA" id="ARBA00022475"/>
    </source>
</evidence>
<evidence type="ECO:0000313" key="10">
    <source>
        <dbReference type="EMBL" id="MDV6268300.1"/>
    </source>
</evidence>
<proteinExistence type="inferred from homology"/>